<dbReference type="SUPFAM" id="SSF53335">
    <property type="entry name" value="S-adenosyl-L-methionine-dependent methyltransferases"/>
    <property type="match status" value="1"/>
</dbReference>
<evidence type="ECO:0000313" key="8">
    <source>
        <dbReference type="Proteomes" id="UP001500603"/>
    </source>
</evidence>
<dbReference type="Proteomes" id="UP001500603">
    <property type="component" value="Unassembled WGS sequence"/>
</dbReference>
<evidence type="ECO:0000256" key="3">
    <source>
        <dbReference type="ARBA" id="ARBA00022603"/>
    </source>
</evidence>
<reference evidence="8" key="1">
    <citation type="journal article" date="2019" name="Int. J. Syst. Evol. Microbiol.">
        <title>The Global Catalogue of Microorganisms (GCM) 10K type strain sequencing project: providing services to taxonomists for standard genome sequencing and annotation.</title>
        <authorList>
            <consortium name="The Broad Institute Genomics Platform"/>
            <consortium name="The Broad Institute Genome Sequencing Center for Infectious Disease"/>
            <person name="Wu L."/>
            <person name="Ma J."/>
        </authorList>
    </citation>
    <scope>NUCLEOTIDE SEQUENCE [LARGE SCALE GENOMIC DNA]</scope>
    <source>
        <strain evidence="8">JCM 18298</strain>
    </source>
</reference>
<evidence type="ECO:0000256" key="2">
    <source>
        <dbReference type="ARBA" id="ARBA00008138"/>
    </source>
</evidence>
<dbReference type="InterPro" id="IPR011610">
    <property type="entry name" value="SAM_mthyl_Trfase_ML2640-like"/>
</dbReference>
<keyword evidence="3 6" id="KW-0489">Methyltransferase</keyword>
<dbReference type="Pfam" id="PF04072">
    <property type="entry name" value="LCM"/>
    <property type="match status" value="1"/>
</dbReference>
<dbReference type="PANTHER" id="PTHR43619:SF2">
    <property type="entry name" value="S-ADENOSYL-L-METHIONINE-DEPENDENT METHYLTRANSFERASES SUPERFAMILY PROTEIN"/>
    <property type="match status" value="1"/>
</dbReference>
<dbReference type="InterPro" id="IPR029063">
    <property type="entry name" value="SAM-dependent_MTases_sf"/>
</dbReference>
<name>A0ABP9K8L6_9NOCA</name>
<accession>A0ABP9K8L6</accession>
<dbReference type="NCBIfam" id="TIGR00027">
    <property type="entry name" value="mthyl_TIGR00027"/>
    <property type="match status" value="1"/>
</dbReference>
<dbReference type="GO" id="GO:0032259">
    <property type="term" value="P:methylation"/>
    <property type="evidence" value="ECO:0007669"/>
    <property type="project" value="UniProtKB-KW"/>
</dbReference>
<evidence type="ECO:0000256" key="5">
    <source>
        <dbReference type="ARBA" id="ARBA00022691"/>
    </source>
</evidence>
<comment type="caution">
    <text evidence="7">The sequence shown here is derived from an EMBL/GenBank/DDBJ whole genome shotgun (WGS) entry which is preliminary data.</text>
</comment>
<evidence type="ECO:0000256" key="4">
    <source>
        <dbReference type="ARBA" id="ARBA00022679"/>
    </source>
</evidence>
<gene>
    <name evidence="7" type="ORF">GCM10023318_24730</name>
</gene>
<dbReference type="PANTHER" id="PTHR43619">
    <property type="entry name" value="S-ADENOSYL-L-METHIONINE-DEPENDENT METHYLTRANSFERASE YKTD-RELATED"/>
    <property type="match status" value="1"/>
</dbReference>
<dbReference type="GO" id="GO:0008168">
    <property type="term" value="F:methyltransferase activity"/>
    <property type="evidence" value="ECO:0007669"/>
    <property type="project" value="UniProtKB-KW"/>
</dbReference>
<proteinExistence type="inferred from homology"/>
<evidence type="ECO:0000256" key="6">
    <source>
        <dbReference type="RuleBase" id="RU362030"/>
    </source>
</evidence>
<comment type="similarity">
    <text evidence="2 6">Belongs to the UPF0677 family.</text>
</comment>
<dbReference type="Gene3D" id="3.40.50.150">
    <property type="entry name" value="Vaccinia Virus protein VP39"/>
    <property type="match status" value="1"/>
</dbReference>
<keyword evidence="5 6" id="KW-0949">S-adenosyl-L-methionine</keyword>
<evidence type="ECO:0000256" key="1">
    <source>
        <dbReference type="ARBA" id="ARBA00003907"/>
    </source>
</evidence>
<evidence type="ECO:0000313" key="7">
    <source>
        <dbReference type="EMBL" id="GAA5052283.1"/>
    </source>
</evidence>
<keyword evidence="8" id="KW-1185">Reference proteome</keyword>
<keyword evidence="4" id="KW-0808">Transferase</keyword>
<protein>
    <recommendedName>
        <fullName evidence="6">S-adenosyl-L-methionine-dependent methyltransferase</fullName>
        <ecNumber evidence="6">2.1.1.-</ecNumber>
    </recommendedName>
</protein>
<comment type="function">
    <text evidence="1 6">Exhibits S-adenosyl-L-methionine-dependent methyltransferase activity.</text>
</comment>
<dbReference type="InterPro" id="IPR007213">
    <property type="entry name" value="Ppm1/Ppm2/Tcmp"/>
</dbReference>
<dbReference type="EC" id="2.1.1.-" evidence="6"/>
<sequence length="287" mass="31427">MFVAAARALGSRRPDPLAVDPLADVFLRAAGPEWSALIDADPDRTREHPLRSADFGEGFITFQCARTRYFDDYFAEAARAGVRQVVILAAGLDSRAYRLPWPDDTVVYELDRPQVLEFKNAVLSEHGGVPVAERRAVAADLREDWSTALRDKGFDPTAASAWLLEGLLLYLPASAQDQLFATIDTLAAPGSRIAIEQLAALPEETYDAIKSSPSDGDEDSSAAEWAHMIYNEPHSEAAQWFAERGWQSTRTELPEYLRACGRAVPSSATDGGFTLDQISLVTAVRPT</sequence>
<dbReference type="EMBL" id="BAABJM010000002">
    <property type="protein sequence ID" value="GAA5052283.1"/>
    <property type="molecule type" value="Genomic_DNA"/>
</dbReference>
<organism evidence="7 8">
    <name type="scientific">Nocardia callitridis</name>
    <dbReference type="NCBI Taxonomy" id="648753"/>
    <lineage>
        <taxon>Bacteria</taxon>
        <taxon>Bacillati</taxon>
        <taxon>Actinomycetota</taxon>
        <taxon>Actinomycetes</taxon>
        <taxon>Mycobacteriales</taxon>
        <taxon>Nocardiaceae</taxon>
        <taxon>Nocardia</taxon>
    </lineage>
</organism>